<feature type="transmembrane region" description="Helical" evidence="1">
    <location>
        <begin position="66"/>
        <end position="86"/>
    </location>
</feature>
<keyword evidence="1" id="KW-0812">Transmembrane</keyword>
<dbReference type="AlphaFoldDB" id="A0A4Y2WJS4"/>
<protein>
    <submittedName>
        <fullName evidence="2">Uncharacterized protein</fullName>
    </submittedName>
</protein>
<dbReference type="Proteomes" id="UP000499080">
    <property type="component" value="Unassembled WGS sequence"/>
</dbReference>
<organism evidence="2 3">
    <name type="scientific">Araneus ventricosus</name>
    <name type="common">Orbweaver spider</name>
    <name type="synonym">Epeira ventricosa</name>
    <dbReference type="NCBI Taxonomy" id="182803"/>
    <lineage>
        <taxon>Eukaryota</taxon>
        <taxon>Metazoa</taxon>
        <taxon>Ecdysozoa</taxon>
        <taxon>Arthropoda</taxon>
        <taxon>Chelicerata</taxon>
        <taxon>Arachnida</taxon>
        <taxon>Araneae</taxon>
        <taxon>Araneomorphae</taxon>
        <taxon>Entelegynae</taxon>
        <taxon>Araneoidea</taxon>
        <taxon>Araneidae</taxon>
        <taxon>Araneus</taxon>
    </lineage>
</organism>
<comment type="caution">
    <text evidence="2">The sequence shown here is derived from an EMBL/GenBank/DDBJ whole genome shotgun (WGS) entry which is preliminary data.</text>
</comment>
<keyword evidence="3" id="KW-1185">Reference proteome</keyword>
<evidence type="ECO:0000256" key="1">
    <source>
        <dbReference type="SAM" id="Phobius"/>
    </source>
</evidence>
<sequence length="186" mass="20578">MISGLCHGAEEVLTFGGMRWNFLPVSHSFCQSWVESFFLRWLLGCCSAGVILLFENNPTDFPSTRASLCSFVPLAVDAALVCLFLSRRLLLYFRSGSIAPRRRHSEAGFVLTAFYGAVLGFPSCPTFPLAFMNSVRWTCLFYGILNLECLAILKATFYISSAQTGLTQAGKGQLWPDSVVCTCQEK</sequence>
<feature type="transmembrane region" description="Helical" evidence="1">
    <location>
        <begin position="134"/>
        <end position="153"/>
    </location>
</feature>
<feature type="transmembrane region" description="Helical" evidence="1">
    <location>
        <begin position="107"/>
        <end position="128"/>
    </location>
</feature>
<feature type="transmembrane region" description="Helical" evidence="1">
    <location>
        <begin position="37"/>
        <end position="54"/>
    </location>
</feature>
<dbReference type="EMBL" id="BGPR01061216">
    <property type="protein sequence ID" value="GBO36938.1"/>
    <property type="molecule type" value="Genomic_DNA"/>
</dbReference>
<name>A0A4Y2WJS4_ARAVE</name>
<keyword evidence="1" id="KW-0472">Membrane</keyword>
<gene>
    <name evidence="2" type="ORF">AVEN_78687_1</name>
</gene>
<reference evidence="2 3" key="1">
    <citation type="journal article" date="2019" name="Sci. Rep.">
        <title>Orb-weaving spider Araneus ventricosus genome elucidates the spidroin gene catalogue.</title>
        <authorList>
            <person name="Kono N."/>
            <person name="Nakamura H."/>
            <person name="Ohtoshi R."/>
            <person name="Moran D.A.P."/>
            <person name="Shinohara A."/>
            <person name="Yoshida Y."/>
            <person name="Fujiwara M."/>
            <person name="Mori M."/>
            <person name="Tomita M."/>
            <person name="Arakawa K."/>
        </authorList>
    </citation>
    <scope>NUCLEOTIDE SEQUENCE [LARGE SCALE GENOMIC DNA]</scope>
</reference>
<evidence type="ECO:0000313" key="3">
    <source>
        <dbReference type="Proteomes" id="UP000499080"/>
    </source>
</evidence>
<keyword evidence="1" id="KW-1133">Transmembrane helix</keyword>
<accession>A0A4Y2WJS4</accession>
<proteinExistence type="predicted"/>
<evidence type="ECO:0000313" key="2">
    <source>
        <dbReference type="EMBL" id="GBO36938.1"/>
    </source>
</evidence>